<accession>A0AAD1U2C7</accession>
<dbReference type="AlphaFoldDB" id="A0AAD1U2C7"/>
<organism evidence="1 2">
    <name type="scientific">Euplotes crassus</name>
    <dbReference type="NCBI Taxonomy" id="5936"/>
    <lineage>
        <taxon>Eukaryota</taxon>
        <taxon>Sar</taxon>
        <taxon>Alveolata</taxon>
        <taxon>Ciliophora</taxon>
        <taxon>Intramacronucleata</taxon>
        <taxon>Spirotrichea</taxon>
        <taxon>Hypotrichia</taxon>
        <taxon>Euplotida</taxon>
        <taxon>Euplotidae</taxon>
        <taxon>Moneuplotes</taxon>
    </lineage>
</organism>
<reference evidence="1" key="1">
    <citation type="submission" date="2023-07" db="EMBL/GenBank/DDBJ databases">
        <authorList>
            <consortium name="AG Swart"/>
            <person name="Singh M."/>
            <person name="Singh A."/>
            <person name="Seah K."/>
            <person name="Emmerich C."/>
        </authorList>
    </citation>
    <scope>NUCLEOTIDE SEQUENCE</scope>
    <source>
        <strain evidence="1">DP1</strain>
    </source>
</reference>
<sequence length="1191" mass="137506">MEKSEDQQEDTRTPEEIRLDSIYDKSLPIKSRCDLILGKLTEDREGFYALDFFLKNYYAHIVEILQDPEHHSVFTEMTLAVLEDINSKGNTLKIEGRDIDLFAATFNGDGKTNPGLLVNLAKERKFSLIPLILKAVSDKGLSEKFEVNTRDKSLRGFLAYICYLGNVEDAYKIFCEFKDEYKFITDAPDQNGKTVSDFFDNESTVSKAIKEGDFDTFKDTLDNAISAIEKGSANSIMPGTFKPDSAGLTFIANLCISSDHRFLEYFLKLHHNDLKTFEKLTMIENMNQEMNLLCKMIGSCPLIAIMVNAKMEFIKLIFEYIITHKSIKIDINQFDPSKRNFLSCIIYNKNLSSEDVHYIFVSYIQKLTDDMIYSAHFTTLEPLFNQVDKNGFLPITFYLCKIKSDEQDDPSHQSIFEILSGMTELDKILTENKQENLQNPLVICMKSGLDKFFTKLLDQEAMKKHLISFDIQTKRSTIEYAFDTEQEIFITPILDALTTVDSFILLADKKNCITLFSTFQDLISKIARKKHIFALNKNNEFAPNPMIGFIQNLCDKIYTITTDKEGKTAKEFLQDFEYCHNEEAEIDIPKPKIMKKMPPGIKKRLLADYNAKVEAAKKEVSKRAKNKVVISSSKTLLKEAFDLQDYHSFEYLFQYVEDKGIGYAELLHCLRNESNRKIFVLILDYVLTTLPEEEFELIDVTNTTTQEISLRELFPDIDLKEFCLALYDSKNVPGEIPLKSKYLYTKLEVYTKKYSTLDEKNRTKFLITSLLVTGNTNPNEGYECLITKILDIISLYNIEIPIYYEGEVQEALRSNFKKLIFIRNYELVLKLQEIVKKNLRGLYEKLSQEHLSYISRLVQNSDAELGPEKDLLDSNEDVGVINSRQAVKDTLVFCLEQITLFDSYNQINFNDAPEKIIHMVKGFIHLGGFVNINVGFDSLDNKEVNEGDVSEIKRLVTVTEQYKEAKHKFSQILLLTEFFSTFQKYNDLSYELIDVDSPLRWIIDCPGQESPNFFEYCIEQGNIDLAMKLIESCDISEVISMFPLQERTISNLLNSPHIFEFLKKMSKEEEKIKKLIDRTNILDIPIMKLENSLSIDFDDEEDGNSGKPKYTQDQLTLYYFCYLKDSLVPKVGKEIPYFNLLFFNQGQFKYSLDELVKVLPLDKIKELNSLGYQIGKIISQKPVNTKDLIEI</sequence>
<protein>
    <submittedName>
        <fullName evidence="1">Uncharacterized protein</fullName>
    </submittedName>
</protein>
<proteinExistence type="predicted"/>
<gene>
    <name evidence="1" type="ORF">ECRASSUSDP1_LOCUS2250</name>
</gene>
<keyword evidence="2" id="KW-1185">Reference proteome</keyword>
<evidence type="ECO:0000313" key="2">
    <source>
        <dbReference type="Proteomes" id="UP001295684"/>
    </source>
</evidence>
<dbReference type="EMBL" id="CAMPGE010002139">
    <property type="protein sequence ID" value="CAI2360942.1"/>
    <property type="molecule type" value="Genomic_DNA"/>
</dbReference>
<evidence type="ECO:0000313" key="1">
    <source>
        <dbReference type="EMBL" id="CAI2360942.1"/>
    </source>
</evidence>
<comment type="caution">
    <text evidence="1">The sequence shown here is derived from an EMBL/GenBank/DDBJ whole genome shotgun (WGS) entry which is preliminary data.</text>
</comment>
<dbReference type="Proteomes" id="UP001295684">
    <property type="component" value="Unassembled WGS sequence"/>
</dbReference>
<name>A0AAD1U2C7_EUPCR</name>